<dbReference type="Gene3D" id="3.30.160.60">
    <property type="entry name" value="Classic Zinc Finger"/>
    <property type="match status" value="1"/>
</dbReference>
<keyword evidence="1" id="KW-0862">Zinc</keyword>
<dbReference type="PANTHER" id="PTHR47068:SF3">
    <property type="entry name" value="ZINC FINGER PROTEIN ZAT1-LIKE"/>
    <property type="match status" value="1"/>
</dbReference>
<proteinExistence type="predicted"/>
<dbReference type="EMBL" id="JBFOLK010000012">
    <property type="protein sequence ID" value="KAL2472039.1"/>
    <property type="molecule type" value="Genomic_DNA"/>
</dbReference>
<dbReference type="SUPFAM" id="SSF57667">
    <property type="entry name" value="beta-beta-alpha zinc fingers"/>
    <property type="match status" value="2"/>
</dbReference>
<evidence type="ECO:0000313" key="4">
    <source>
        <dbReference type="Proteomes" id="UP001604336"/>
    </source>
</evidence>
<keyword evidence="1" id="KW-0479">Metal-binding</keyword>
<sequence>MVGNFDGDEEEKQERSERHYCKVCNKGFGCGGALGGHMRSHVTGDINNDEEETSKNKLSKGNYKHPYYLRAKTSRFVGYNVSEEDRYKNKSMALIKMDNDCDDHDRYSASSEEEDLANCLVMLSNKSCALSNKEEIIKAKQVEIKGMFQCKSCKKIFNSHQALGGHRASHKKVKGCFAAKLDNPNNNIIEQDLIADVEDDEVLTTLESRRSFSKKRSKVHECSVCRRVFSSGQALGGHKRCHWLTSASVDNAFIPNFHAFQYDHSQQLYKKPALDPVPAPVSIPCQLDLNLPPRLLDNIASDNTISRYEDSTRLYLQQWGKGEVLNSVTNQNQHKIQGTNPVSIPDGRNSEIKLSDLRDVNLDGGSSSWLQVGIASTTDIY</sequence>
<evidence type="ECO:0000259" key="2">
    <source>
        <dbReference type="PROSITE" id="PS50157"/>
    </source>
</evidence>
<dbReference type="AlphaFoldDB" id="A0ABD1Q768"/>
<gene>
    <name evidence="3" type="ORF">Adt_40175</name>
</gene>
<comment type="caution">
    <text evidence="3">The sequence shown here is derived from an EMBL/GenBank/DDBJ whole genome shotgun (WGS) entry which is preliminary data.</text>
</comment>
<feature type="domain" description="C2H2-type" evidence="2">
    <location>
        <begin position="148"/>
        <end position="175"/>
    </location>
</feature>
<organism evidence="3 4">
    <name type="scientific">Abeliophyllum distichum</name>
    <dbReference type="NCBI Taxonomy" id="126358"/>
    <lineage>
        <taxon>Eukaryota</taxon>
        <taxon>Viridiplantae</taxon>
        <taxon>Streptophyta</taxon>
        <taxon>Embryophyta</taxon>
        <taxon>Tracheophyta</taxon>
        <taxon>Spermatophyta</taxon>
        <taxon>Magnoliopsida</taxon>
        <taxon>eudicotyledons</taxon>
        <taxon>Gunneridae</taxon>
        <taxon>Pentapetalae</taxon>
        <taxon>asterids</taxon>
        <taxon>lamiids</taxon>
        <taxon>Lamiales</taxon>
        <taxon>Oleaceae</taxon>
        <taxon>Forsythieae</taxon>
        <taxon>Abeliophyllum</taxon>
    </lineage>
</organism>
<dbReference type="InterPro" id="IPR036236">
    <property type="entry name" value="Znf_C2H2_sf"/>
</dbReference>
<name>A0ABD1Q768_9LAMI</name>
<dbReference type="PROSITE" id="PS00028">
    <property type="entry name" value="ZINC_FINGER_C2H2_1"/>
    <property type="match status" value="3"/>
</dbReference>
<feature type="domain" description="C2H2-type" evidence="2">
    <location>
        <begin position="19"/>
        <end position="41"/>
    </location>
</feature>
<accession>A0ABD1Q768</accession>
<protein>
    <submittedName>
        <fullName evidence="3">Zinc finger protein ZAT1</fullName>
    </submittedName>
</protein>
<keyword evidence="4" id="KW-1185">Reference proteome</keyword>
<dbReference type="Proteomes" id="UP001604336">
    <property type="component" value="Unassembled WGS sequence"/>
</dbReference>
<keyword evidence="1" id="KW-0863">Zinc-finger</keyword>
<feature type="domain" description="C2H2-type" evidence="2">
    <location>
        <begin position="220"/>
        <end position="242"/>
    </location>
</feature>
<dbReference type="InterPro" id="IPR013087">
    <property type="entry name" value="Znf_C2H2_type"/>
</dbReference>
<evidence type="ECO:0000256" key="1">
    <source>
        <dbReference type="PROSITE-ProRule" id="PRU00042"/>
    </source>
</evidence>
<dbReference type="Pfam" id="PF13912">
    <property type="entry name" value="zf-C2H2_6"/>
    <property type="match status" value="3"/>
</dbReference>
<dbReference type="PANTHER" id="PTHR47068">
    <property type="entry name" value="OS02G0659100 PROTEIN"/>
    <property type="match status" value="1"/>
</dbReference>
<dbReference type="PROSITE" id="PS50157">
    <property type="entry name" value="ZINC_FINGER_C2H2_2"/>
    <property type="match status" value="3"/>
</dbReference>
<dbReference type="GO" id="GO:0008270">
    <property type="term" value="F:zinc ion binding"/>
    <property type="evidence" value="ECO:0007669"/>
    <property type="project" value="UniProtKB-KW"/>
</dbReference>
<dbReference type="SMART" id="SM00355">
    <property type="entry name" value="ZnF_C2H2"/>
    <property type="match status" value="3"/>
</dbReference>
<reference evidence="4" key="1">
    <citation type="submission" date="2024-07" db="EMBL/GenBank/DDBJ databases">
        <title>Two chromosome-level genome assemblies of Korean endemic species Abeliophyllum distichum and Forsythia ovata (Oleaceae).</title>
        <authorList>
            <person name="Jang H."/>
        </authorList>
    </citation>
    <scope>NUCLEOTIDE SEQUENCE [LARGE SCALE GENOMIC DNA]</scope>
</reference>
<evidence type="ECO:0000313" key="3">
    <source>
        <dbReference type="EMBL" id="KAL2472039.1"/>
    </source>
</evidence>